<evidence type="ECO:0000313" key="3">
    <source>
        <dbReference type="EnsemblMetazoa" id="CapteP218615"/>
    </source>
</evidence>
<feature type="compositionally biased region" description="Acidic residues" evidence="1">
    <location>
        <begin position="111"/>
        <end position="129"/>
    </location>
</feature>
<feature type="non-terminal residue" evidence="2">
    <location>
        <position position="203"/>
    </location>
</feature>
<name>R7USY9_CAPTE</name>
<accession>R7USY9</accession>
<dbReference type="EnsemblMetazoa" id="CapteT218615">
    <property type="protein sequence ID" value="CapteP218615"/>
    <property type="gene ID" value="CapteG218615"/>
</dbReference>
<evidence type="ECO:0000313" key="4">
    <source>
        <dbReference type="Proteomes" id="UP000014760"/>
    </source>
</evidence>
<dbReference type="Proteomes" id="UP000014760">
    <property type="component" value="Unassembled WGS sequence"/>
</dbReference>
<dbReference type="EMBL" id="AMQN01006338">
    <property type="status" value="NOT_ANNOTATED_CDS"/>
    <property type="molecule type" value="Genomic_DNA"/>
</dbReference>
<feature type="compositionally biased region" description="Basic and acidic residues" evidence="1">
    <location>
        <begin position="130"/>
        <end position="152"/>
    </location>
</feature>
<reference evidence="2 4" key="2">
    <citation type="journal article" date="2013" name="Nature">
        <title>Insights into bilaterian evolution from three spiralian genomes.</title>
        <authorList>
            <person name="Simakov O."/>
            <person name="Marletaz F."/>
            <person name="Cho S.J."/>
            <person name="Edsinger-Gonzales E."/>
            <person name="Havlak P."/>
            <person name="Hellsten U."/>
            <person name="Kuo D.H."/>
            <person name="Larsson T."/>
            <person name="Lv J."/>
            <person name="Arendt D."/>
            <person name="Savage R."/>
            <person name="Osoegawa K."/>
            <person name="de Jong P."/>
            <person name="Grimwood J."/>
            <person name="Chapman J.A."/>
            <person name="Shapiro H."/>
            <person name="Aerts A."/>
            <person name="Otillar R.P."/>
            <person name="Terry A.Y."/>
            <person name="Boore J.L."/>
            <person name="Grigoriev I.V."/>
            <person name="Lindberg D.R."/>
            <person name="Seaver E.C."/>
            <person name="Weisblat D.A."/>
            <person name="Putnam N.H."/>
            <person name="Rokhsar D.S."/>
        </authorList>
    </citation>
    <scope>NUCLEOTIDE SEQUENCE</scope>
    <source>
        <strain evidence="2 4">I ESC-2004</strain>
    </source>
</reference>
<dbReference type="HOGENOM" id="CLU_1351868_0_0_1"/>
<reference evidence="3" key="3">
    <citation type="submission" date="2015-06" db="UniProtKB">
        <authorList>
            <consortium name="EnsemblMetazoa"/>
        </authorList>
    </citation>
    <scope>IDENTIFICATION</scope>
</reference>
<gene>
    <name evidence="2" type="ORF">CAPTEDRAFT_218615</name>
</gene>
<protein>
    <submittedName>
        <fullName evidence="2 3">Uncharacterized protein</fullName>
    </submittedName>
</protein>
<feature type="region of interest" description="Disordered" evidence="1">
    <location>
        <begin position="100"/>
        <end position="152"/>
    </location>
</feature>
<sequence>MAYYGHPPPGYGGYQGAPPPGYGGYQGAPPPGYGGSAYNVNFGGMPAGAVPGFTVAAQPQVFGGMAGYGAAPPMQAPASMQYNYAQQVMTNNSLMNMQMQMAKQRRRRQFEDEEEEEEDEEDQEEEEEEKALMEERARKAEEKARQLQEKLESNDNLKGELRARFIGELLRRQEVSGTFEETQGVVFPCESYDEEDPVAVWYN</sequence>
<keyword evidence="4" id="KW-1185">Reference proteome</keyword>
<evidence type="ECO:0000256" key="1">
    <source>
        <dbReference type="SAM" id="MobiDB-lite"/>
    </source>
</evidence>
<dbReference type="STRING" id="283909.R7USY9"/>
<organism evidence="2">
    <name type="scientific">Capitella teleta</name>
    <name type="common">Polychaete worm</name>
    <dbReference type="NCBI Taxonomy" id="283909"/>
    <lineage>
        <taxon>Eukaryota</taxon>
        <taxon>Metazoa</taxon>
        <taxon>Spiralia</taxon>
        <taxon>Lophotrochozoa</taxon>
        <taxon>Annelida</taxon>
        <taxon>Polychaeta</taxon>
        <taxon>Sedentaria</taxon>
        <taxon>Scolecida</taxon>
        <taxon>Capitellidae</taxon>
        <taxon>Capitella</taxon>
    </lineage>
</organism>
<proteinExistence type="predicted"/>
<dbReference type="EMBL" id="KB298124">
    <property type="protein sequence ID" value="ELU09599.1"/>
    <property type="molecule type" value="Genomic_DNA"/>
</dbReference>
<evidence type="ECO:0000313" key="2">
    <source>
        <dbReference type="EMBL" id="ELU09599.1"/>
    </source>
</evidence>
<reference evidence="4" key="1">
    <citation type="submission" date="2012-12" db="EMBL/GenBank/DDBJ databases">
        <authorList>
            <person name="Hellsten U."/>
            <person name="Grimwood J."/>
            <person name="Chapman J.A."/>
            <person name="Shapiro H."/>
            <person name="Aerts A."/>
            <person name="Otillar R.P."/>
            <person name="Terry A.Y."/>
            <person name="Boore J.L."/>
            <person name="Simakov O."/>
            <person name="Marletaz F."/>
            <person name="Cho S.-J."/>
            <person name="Edsinger-Gonzales E."/>
            <person name="Havlak P."/>
            <person name="Kuo D.-H."/>
            <person name="Larsson T."/>
            <person name="Lv J."/>
            <person name="Arendt D."/>
            <person name="Savage R."/>
            <person name="Osoegawa K."/>
            <person name="de Jong P."/>
            <person name="Lindberg D.R."/>
            <person name="Seaver E.C."/>
            <person name="Weisblat D.A."/>
            <person name="Putnam N.H."/>
            <person name="Grigoriev I.V."/>
            <person name="Rokhsar D.S."/>
        </authorList>
    </citation>
    <scope>NUCLEOTIDE SEQUENCE</scope>
    <source>
        <strain evidence="4">I ESC-2004</strain>
    </source>
</reference>
<dbReference type="AlphaFoldDB" id="R7USY9"/>